<proteinExistence type="predicted"/>
<evidence type="ECO:0000313" key="2">
    <source>
        <dbReference type="EMBL" id="TWU31148.1"/>
    </source>
</evidence>
<name>A0A5C6D329_9BACT</name>
<dbReference type="AlphaFoldDB" id="A0A5C6D329"/>
<protein>
    <submittedName>
        <fullName evidence="2">Alpha-L-fucosidase</fullName>
    </submittedName>
</protein>
<evidence type="ECO:0000313" key="3">
    <source>
        <dbReference type="Proteomes" id="UP000319143"/>
    </source>
</evidence>
<feature type="domain" description="Glycoside hydrolase family 29 N-terminal" evidence="1">
    <location>
        <begin position="8"/>
        <end position="51"/>
    </location>
</feature>
<dbReference type="Pfam" id="PF01120">
    <property type="entry name" value="Alpha_L_fucos"/>
    <property type="match status" value="1"/>
</dbReference>
<dbReference type="InterPro" id="IPR017853">
    <property type="entry name" value="GH"/>
</dbReference>
<dbReference type="EMBL" id="SJPV01000018">
    <property type="protein sequence ID" value="TWU31148.1"/>
    <property type="molecule type" value="Genomic_DNA"/>
</dbReference>
<comment type="caution">
    <text evidence="2">The sequence shown here is derived from an EMBL/GenBank/DDBJ whole genome shotgun (WGS) entry which is preliminary data.</text>
</comment>
<keyword evidence="3" id="KW-1185">Reference proteome</keyword>
<dbReference type="Gene3D" id="3.20.20.80">
    <property type="entry name" value="Glycosidases"/>
    <property type="match status" value="1"/>
</dbReference>
<accession>A0A5C6D329</accession>
<dbReference type="GO" id="GO:0005975">
    <property type="term" value="P:carbohydrate metabolic process"/>
    <property type="evidence" value="ECO:0007669"/>
    <property type="project" value="InterPro"/>
</dbReference>
<gene>
    <name evidence="2" type="ORF">Poly41_63390</name>
</gene>
<dbReference type="InterPro" id="IPR057739">
    <property type="entry name" value="Glyco_hydro_29_N"/>
</dbReference>
<dbReference type="Proteomes" id="UP000319143">
    <property type="component" value="Unassembled WGS sequence"/>
</dbReference>
<sequence>MFPCRARSFMAMGVHHDNFHCWDSAYQPWNSVRVGPKLDVVGVCEQTYHDRHFFPLHPQIRGAHNQCRNRTDSWTSCQTDACTELNGTGISDLSYMRVS</sequence>
<evidence type="ECO:0000259" key="1">
    <source>
        <dbReference type="Pfam" id="PF01120"/>
    </source>
</evidence>
<reference evidence="2 3" key="1">
    <citation type="submission" date="2019-02" db="EMBL/GenBank/DDBJ databases">
        <title>Deep-cultivation of Planctomycetes and their phenomic and genomic characterization uncovers novel biology.</title>
        <authorList>
            <person name="Wiegand S."/>
            <person name="Jogler M."/>
            <person name="Boedeker C."/>
            <person name="Pinto D."/>
            <person name="Vollmers J."/>
            <person name="Rivas-Marin E."/>
            <person name="Kohn T."/>
            <person name="Peeters S.H."/>
            <person name="Heuer A."/>
            <person name="Rast P."/>
            <person name="Oberbeckmann S."/>
            <person name="Bunk B."/>
            <person name="Jeske O."/>
            <person name="Meyerdierks A."/>
            <person name="Storesund J.E."/>
            <person name="Kallscheuer N."/>
            <person name="Luecker S."/>
            <person name="Lage O.M."/>
            <person name="Pohl T."/>
            <person name="Merkel B.J."/>
            <person name="Hornburger P."/>
            <person name="Mueller R.-W."/>
            <person name="Bruemmer F."/>
            <person name="Labrenz M."/>
            <person name="Spormann A.M."/>
            <person name="Op Den Camp H."/>
            <person name="Overmann J."/>
            <person name="Amann R."/>
            <person name="Jetten M.S.M."/>
            <person name="Mascher T."/>
            <person name="Medema M.H."/>
            <person name="Devos D.P."/>
            <person name="Kaster A.-K."/>
            <person name="Ovreas L."/>
            <person name="Rohde M."/>
            <person name="Galperin M.Y."/>
            <person name="Jogler C."/>
        </authorList>
    </citation>
    <scope>NUCLEOTIDE SEQUENCE [LARGE SCALE GENOMIC DNA]</scope>
    <source>
        <strain evidence="2 3">Poly41</strain>
    </source>
</reference>
<dbReference type="SUPFAM" id="SSF51445">
    <property type="entry name" value="(Trans)glycosidases"/>
    <property type="match status" value="1"/>
</dbReference>
<organism evidence="2 3">
    <name type="scientific">Novipirellula artificiosorum</name>
    <dbReference type="NCBI Taxonomy" id="2528016"/>
    <lineage>
        <taxon>Bacteria</taxon>
        <taxon>Pseudomonadati</taxon>
        <taxon>Planctomycetota</taxon>
        <taxon>Planctomycetia</taxon>
        <taxon>Pirellulales</taxon>
        <taxon>Pirellulaceae</taxon>
        <taxon>Novipirellula</taxon>
    </lineage>
</organism>
<dbReference type="GO" id="GO:0004560">
    <property type="term" value="F:alpha-L-fucosidase activity"/>
    <property type="evidence" value="ECO:0007669"/>
    <property type="project" value="InterPro"/>
</dbReference>